<sequence>MARINREQLQKRVVQHYINVANKQKQVTVNHFLQEKIPRQTIYSIIRKYEESGYIGDKPRSGRPKKLSRGQLTRLKRLVNKKTGISLRRLAPRFKVSYQTISNRLKAMGIKYYKKQRAPKYTDKQLEEIPTRARRLYRMLSNNDFELIMDDEKYFLLQDQSVPTNRGFYTSDKRTTAPQIKFKRTQKFEPKILVWIAISEKGISKPFFSKQKQAVSQTTYLNQCIIQRLMPFVTSYHNKEKVLFWPDLASSHYGNNVLQYLDQNDVQFVDKKFNPQNCPQARPIETLWSILKNMVYDEGWEAKTINQLRRRIAKKLKEIDIKVVQQMFSGIRRQLRKIADNGPYEACSS</sequence>
<dbReference type="Gene3D" id="1.10.10.10">
    <property type="entry name" value="Winged helix-like DNA-binding domain superfamily/Winged helix DNA-binding domain"/>
    <property type="match status" value="1"/>
</dbReference>
<dbReference type="Proteomes" id="UP000663834">
    <property type="component" value="Unassembled WGS sequence"/>
</dbReference>
<dbReference type="GO" id="GO:0003676">
    <property type="term" value="F:nucleic acid binding"/>
    <property type="evidence" value="ECO:0007669"/>
    <property type="project" value="InterPro"/>
</dbReference>
<name>A0A815T7E5_9BILA</name>
<dbReference type="InterPro" id="IPR036388">
    <property type="entry name" value="WH-like_DNA-bd_sf"/>
</dbReference>
<dbReference type="PANTHER" id="PTHR46068">
    <property type="entry name" value="PROTEIN CBG27172"/>
    <property type="match status" value="1"/>
</dbReference>
<evidence type="ECO:0000313" key="2">
    <source>
        <dbReference type="Proteomes" id="UP000663834"/>
    </source>
</evidence>
<protein>
    <submittedName>
        <fullName evidence="1">Uncharacterized protein</fullName>
    </submittedName>
</protein>
<dbReference type="SUPFAM" id="SSF46689">
    <property type="entry name" value="Homeodomain-like"/>
    <property type="match status" value="1"/>
</dbReference>
<accession>A0A815T7E5</accession>
<dbReference type="AlphaFoldDB" id="A0A815T7E5"/>
<proteinExistence type="predicted"/>
<comment type="caution">
    <text evidence="1">The sequence shown here is derived from an EMBL/GenBank/DDBJ whole genome shotgun (WGS) entry which is preliminary data.</text>
</comment>
<dbReference type="Gene3D" id="3.30.420.10">
    <property type="entry name" value="Ribonuclease H-like superfamily/Ribonuclease H"/>
    <property type="match status" value="1"/>
</dbReference>
<evidence type="ECO:0000313" key="1">
    <source>
        <dbReference type="EMBL" id="CAF1499929.1"/>
    </source>
</evidence>
<dbReference type="OrthoDB" id="10025891at2759"/>
<dbReference type="Pfam" id="PF13565">
    <property type="entry name" value="HTH_32"/>
    <property type="match status" value="1"/>
</dbReference>
<dbReference type="EMBL" id="CAJNOW010006911">
    <property type="protein sequence ID" value="CAF1499929.1"/>
    <property type="molecule type" value="Genomic_DNA"/>
</dbReference>
<organism evidence="1 2">
    <name type="scientific">Rotaria magnacalcarata</name>
    <dbReference type="NCBI Taxonomy" id="392030"/>
    <lineage>
        <taxon>Eukaryota</taxon>
        <taxon>Metazoa</taxon>
        <taxon>Spiralia</taxon>
        <taxon>Gnathifera</taxon>
        <taxon>Rotifera</taxon>
        <taxon>Eurotatoria</taxon>
        <taxon>Bdelloidea</taxon>
        <taxon>Philodinida</taxon>
        <taxon>Philodinidae</taxon>
        <taxon>Rotaria</taxon>
    </lineage>
</organism>
<gene>
    <name evidence="1" type="ORF">KQP761_LOCUS14571</name>
</gene>
<dbReference type="PANTHER" id="PTHR46068:SF1">
    <property type="entry name" value="TRANSPOSASE IS30-LIKE HTH DOMAIN-CONTAINING PROTEIN"/>
    <property type="match status" value="1"/>
</dbReference>
<reference evidence="1" key="1">
    <citation type="submission" date="2021-02" db="EMBL/GenBank/DDBJ databases">
        <authorList>
            <person name="Nowell W R."/>
        </authorList>
    </citation>
    <scope>NUCLEOTIDE SEQUENCE</scope>
</reference>
<dbReference type="InterPro" id="IPR036397">
    <property type="entry name" value="RNaseH_sf"/>
</dbReference>
<dbReference type="InterPro" id="IPR009057">
    <property type="entry name" value="Homeodomain-like_sf"/>
</dbReference>